<feature type="transmembrane region" description="Helical" evidence="1">
    <location>
        <begin position="32"/>
        <end position="53"/>
    </location>
</feature>
<feature type="transmembrane region" description="Helical" evidence="1">
    <location>
        <begin position="65"/>
        <end position="86"/>
    </location>
</feature>
<accession>A0A1I5BT12</accession>
<dbReference type="EMBL" id="FOVD01000008">
    <property type="protein sequence ID" value="SFN77876.1"/>
    <property type="molecule type" value="Genomic_DNA"/>
</dbReference>
<organism evidence="2 3">
    <name type="scientific">Chryseobacterium oleae</name>
    <dbReference type="NCBI Taxonomy" id="491207"/>
    <lineage>
        <taxon>Bacteria</taxon>
        <taxon>Pseudomonadati</taxon>
        <taxon>Bacteroidota</taxon>
        <taxon>Flavobacteriia</taxon>
        <taxon>Flavobacteriales</taxon>
        <taxon>Weeksellaceae</taxon>
        <taxon>Chryseobacterium group</taxon>
        <taxon>Chryseobacterium</taxon>
    </lineage>
</organism>
<dbReference type="OrthoDB" id="1262286at2"/>
<keyword evidence="3" id="KW-1185">Reference proteome</keyword>
<sequence>MKQNVFLFILCTFINVLIANFALVIMAADLSLIYPVLISSGIFLMCSAVFYRIHIHPGILGKWKLAGTAIGLSLSVLLLACILTSIATRMATDGIIIAGLKGIIPLFVFAIVFASPFWVISAVFNFVCLRFVKPKIN</sequence>
<reference evidence="3" key="1">
    <citation type="submission" date="2016-10" db="EMBL/GenBank/DDBJ databases">
        <authorList>
            <person name="Varghese N."/>
            <person name="Submissions S."/>
        </authorList>
    </citation>
    <scope>NUCLEOTIDE SEQUENCE [LARGE SCALE GENOMIC DNA]</scope>
    <source>
        <strain evidence="3">DSM 25575</strain>
    </source>
</reference>
<evidence type="ECO:0008006" key="4">
    <source>
        <dbReference type="Google" id="ProtNLM"/>
    </source>
</evidence>
<protein>
    <recommendedName>
        <fullName evidence="4">4 TMS phage holin, superfamily IV</fullName>
    </recommendedName>
</protein>
<gene>
    <name evidence="2" type="ORF">SAMN05421594_4165</name>
</gene>
<keyword evidence="1" id="KW-0472">Membrane</keyword>
<evidence type="ECO:0000256" key="1">
    <source>
        <dbReference type="SAM" id="Phobius"/>
    </source>
</evidence>
<feature type="transmembrane region" description="Helical" evidence="1">
    <location>
        <begin position="5"/>
        <end position="26"/>
    </location>
</feature>
<keyword evidence="1" id="KW-1133">Transmembrane helix</keyword>
<evidence type="ECO:0000313" key="2">
    <source>
        <dbReference type="EMBL" id="SFN77876.1"/>
    </source>
</evidence>
<name>A0A1I5BT12_CHROL</name>
<proteinExistence type="predicted"/>
<feature type="transmembrane region" description="Helical" evidence="1">
    <location>
        <begin position="106"/>
        <end position="132"/>
    </location>
</feature>
<evidence type="ECO:0000313" key="3">
    <source>
        <dbReference type="Proteomes" id="UP000198769"/>
    </source>
</evidence>
<dbReference type="AlphaFoldDB" id="A0A1I5BT12"/>
<dbReference type="Proteomes" id="UP000198769">
    <property type="component" value="Unassembled WGS sequence"/>
</dbReference>
<dbReference type="RefSeq" id="WP_139222082.1">
    <property type="nucleotide sequence ID" value="NZ_FOVD01000008.1"/>
</dbReference>
<keyword evidence="1" id="KW-0812">Transmembrane</keyword>